<dbReference type="KEGG" id="tvd:SG34_015915"/>
<evidence type="ECO:0000256" key="1">
    <source>
        <dbReference type="SAM" id="SignalP"/>
    </source>
</evidence>
<feature type="chain" id="PRO_5042052673" evidence="1">
    <location>
        <begin position="21"/>
        <end position="142"/>
    </location>
</feature>
<reference evidence="2 3" key="1">
    <citation type="journal article" date="2015" name="Genome Announc.">
        <title>Draft Genome Sequences of Marine Isolates of Thalassomonas viridans and Thalassomonas actiniarum.</title>
        <authorList>
            <person name="Olonade I."/>
            <person name="van Zyl L.J."/>
            <person name="Trindade M."/>
        </authorList>
    </citation>
    <scope>NUCLEOTIDE SEQUENCE [LARGE SCALE GENOMIC DNA]</scope>
    <source>
        <strain evidence="2 3">XOM25</strain>
    </source>
</reference>
<evidence type="ECO:0000313" key="2">
    <source>
        <dbReference type="EMBL" id="WDE02927.1"/>
    </source>
</evidence>
<dbReference type="EMBL" id="CP059733">
    <property type="protein sequence ID" value="WDE02927.1"/>
    <property type="molecule type" value="Genomic_DNA"/>
</dbReference>
<proteinExistence type="predicted"/>
<organism evidence="2 3">
    <name type="scientific">Thalassomonas viridans</name>
    <dbReference type="NCBI Taxonomy" id="137584"/>
    <lineage>
        <taxon>Bacteria</taxon>
        <taxon>Pseudomonadati</taxon>
        <taxon>Pseudomonadota</taxon>
        <taxon>Gammaproteobacteria</taxon>
        <taxon>Alteromonadales</taxon>
        <taxon>Colwelliaceae</taxon>
        <taxon>Thalassomonas</taxon>
    </lineage>
</organism>
<reference evidence="2 3" key="2">
    <citation type="journal article" date="2022" name="Mar. Drugs">
        <title>Bioassay-Guided Fractionation Leads to the Detection of Cholic Acid Generated by the Rare Thalassomonas sp.</title>
        <authorList>
            <person name="Pheiffer F."/>
            <person name="Schneider Y.K."/>
            <person name="Hansen E.H."/>
            <person name="Andersen J.H."/>
            <person name="Isaksson J."/>
            <person name="Busche T."/>
            <person name="R C."/>
            <person name="Kalinowski J."/>
            <person name="Zyl L.V."/>
            <person name="Trindade M."/>
        </authorList>
    </citation>
    <scope>NUCLEOTIDE SEQUENCE [LARGE SCALE GENOMIC DNA]</scope>
    <source>
        <strain evidence="2 3">XOM25</strain>
    </source>
</reference>
<sequence>MNATKILILCCITLSYSANAALIMDCTAGPSVNHSNTHWVHIFWDFTDELLMDGVVTRMEYDDNGGISDYDVFTLDFVNATNYQQSYHLYSSYTPWQVWVVANATLYRYEYFPFPIQNFLPVASEEANHQDNCFKVTTVTAL</sequence>
<keyword evidence="3" id="KW-1185">Reference proteome</keyword>
<name>A0AAE9Z0F2_9GAMM</name>
<evidence type="ECO:0000313" key="3">
    <source>
        <dbReference type="Proteomes" id="UP000032352"/>
    </source>
</evidence>
<dbReference type="Proteomes" id="UP000032352">
    <property type="component" value="Chromosome"/>
</dbReference>
<keyword evidence="1" id="KW-0732">Signal</keyword>
<dbReference type="AlphaFoldDB" id="A0AAE9Z0F2"/>
<dbReference type="RefSeq" id="WP_044841593.1">
    <property type="nucleotide sequence ID" value="NZ_CP059733.1"/>
</dbReference>
<protein>
    <submittedName>
        <fullName evidence="2">Uncharacterized protein</fullName>
    </submittedName>
</protein>
<feature type="signal peptide" evidence="1">
    <location>
        <begin position="1"/>
        <end position="20"/>
    </location>
</feature>
<accession>A0AAE9Z0F2</accession>
<gene>
    <name evidence="2" type="ORF">SG34_015915</name>
</gene>